<dbReference type="PANTHER" id="PTHR28652:SF3">
    <property type="entry name" value="TRANSMEMBRANE PROTEIN 59"/>
    <property type="match status" value="1"/>
</dbReference>
<evidence type="ECO:0000256" key="18">
    <source>
        <dbReference type="ARBA" id="ARBA00045285"/>
    </source>
</evidence>
<dbReference type="Pfam" id="PF12280">
    <property type="entry name" value="BSMAP"/>
    <property type="match status" value="1"/>
</dbReference>
<evidence type="ECO:0000256" key="12">
    <source>
        <dbReference type="ARBA" id="ARBA00023136"/>
    </source>
</evidence>
<reference evidence="21 22" key="1">
    <citation type="journal article" date="2021" name="G3 (Bethesda)">
        <title>Improved contiguity of the threespine stickleback genome using long-read sequencing.</title>
        <authorList>
            <person name="Nath S."/>
            <person name="Shaw D.E."/>
            <person name="White M.A."/>
        </authorList>
    </citation>
    <scope>NUCLEOTIDE SEQUENCE [LARGE SCALE GENOMIC DNA]</scope>
    <source>
        <strain evidence="21 22">Lake Benthic</strain>
    </source>
</reference>
<keyword evidence="8" id="KW-0967">Endosome</keyword>
<evidence type="ECO:0000256" key="16">
    <source>
        <dbReference type="ARBA" id="ARBA00038589"/>
    </source>
</evidence>
<keyword evidence="12 19" id="KW-0472">Membrane</keyword>
<evidence type="ECO:0000256" key="10">
    <source>
        <dbReference type="ARBA" id="ARBA00023006"/>
    </source>
</evidence>
<evidence type="ECO:0000256" key="2">
    <source>
        <dbReference type="ARBA" id="ARBA00004352"/>
    </source>
</evidence>
<evidence type="ECO:0000256" key="15">
    <source>
        <dbReference type="ARBA" id="ARBA00037817"/>
    </source>
</evidence>
<dbReference type="InterPro" id="IPR022065">
    <property type="entry name" value="Uncharacterised_TMEM59"/>
</dbReference>
<evidence type="ECO:0000256" key="4">
    <source>
        <dbReference type="ARBA" id="ARBA00009643"/>
    </source>
</evidence>
<evidence type="ECO:0000256" key="17">
    <source>
        <dbReference type="ARBA" id="ARBA00039377"/>
    </source>
</evidence>
<name>A0AAQ4RE97_GASAC</name>
<dbReference type="GO" id="GO:0031902">
    <property type="term" value="C:late endosome membrane"/>
    <property type="evidence" value="ECO:0007669"/>
    <property type="project" value="UniProtKB-SubCell"/>
</dbReference>
<reference evidence="21" key="3">
    <citation type="submission" date="2025-09" db="UniProtKB">
        <authorList>
            <consortium name="Ensembl"/>
        </authorList>
    </citation>
    <scope>IDENTIFICATION</scope>
</reference>
<feature type="chain" id="PRO_5042891619" description="Transmembrane protein 59" evidence="20">
    <location>
        <begin position="31"/>
        <end position="423"/>
    </location>
</feature>
<proteinExistence type="inferred from homology"/>
<evidence type="ECO:0000256" key="14">
    <source>
        <dbReference type="ARBA" id="ARBA00023228"/>
    </source>
</evidence>
<evidence type="ECO:0000256" key="9">
    <source>
        <dbReference type="ARBA" id="ARBA00022989"/>
    </source>
</evidence>
<keyword evidence="6 19" id="KW-0812">Transmembrane</keyword>
<keyword evidence="5" id="KW-1003">Cell membrane</keyword>
<dbReference type="GO" id="GO:0005765">
    <property type="term" value="C:lysosomal membrane"/>
    <property type="evidence" value="ECO:0007669"/>
    <property type="project" value="UniProtKB-SubCell"/>
</dbReference>
<keyword evidence="13" id="KW-0325">Glycoprotein</keyword>
<keyword evidence="14" id="KW-0458">Lysosome</keyword>
<dbReference type="GO" id="GO:0000139">
    <property type="term" value="C:Golgi membrane"/>
    <property type="evidence" value="ECO:0007669"/>
    <property type="project" value="UniProtKB-SubCell"/>
</dbReference>
<evidence type="ECO:0000313" key="22">
    <source>
        <dbReference type="Proteomes" id="UP000007635"/>
    </source>
</evidence>
<evidence type="ECO:0000313" key="21">
    <source>
        <dbReference type="Ensembl" id="ENSGACP00000061865.1"/>
    </source>
</evidence>
<protein>
    <recommendedName>
        <fullName evidence="17">Transmembrane protein 59</fullName>
    </recommendedName>
</protein>
<evidence type="ECO:0000256" key="13">
    <source>
        <dbReference type="ARBA" id="ARBA00023180"/>
    </source>
</evidence>
<reference evidence="21" key="2">
    <citation type="submission" date="2025-08" db="UniProtKB">
        <authorList>
            <consortium name="Ensembl"/>
        </authorList>
    </citation>
    <scope>IDENTIFICATION</scope>
</reference>
<evidence type="ECO:0000256" key="8">
    <source>
        <dbReference type="ARBA" id="ARBA00022753"/>
    </source>
</evidence>
<dbReference type="PANTHER" id="PTHR28652">
    <property type="entry name" value="TRANSMEMBRANE PROTEIN 59-LIKE PROTEIN"/>
    <property type="match status" value="1"/>
</dbReference>
<keyword evidence="11" id="KW-0333">Golgi apparatus</keyword>
<keyword evidence="7 20" id="KW-0732">Signal</keyword>
<feature type="signal peptide" evidence="20">
    <location>
        <begin position="1"/>
        <end position="30"/>
    </location>
</feature>
<dbReference type="GO" id="GO:0010508">
    <property type="term" value="P:positive regulation of autophagy"/>
    <property type="evidence" value="ECO:0007669"/>
    <property type="project" value="TreeGrafter"/>
</dbReference>
<evidence type="ECO:0000256" key="6">
    <source>
        <dbReference type="ARBA" id="ARBA00022692"/>
    </source>
</evidence>
<dbReference type="Ensembl" id="ENSGACT00000074393.1">
    <property type="protein sequence ID" value="ENSGACP00000061865.1"/>
    <property type="gene ID" value="ENSGACG00000026664.1"/>
</dbReference>
<feature type="transmembrane region" description="Helical" evidence="19">
    <location>
        <begin position="341"/>
        <end position="366"/>
    </location>
</feature>
<evidence type="ECO:0000256" key="5">
    <source>
        <dbReference type="ARBA" id="ARBA00022475"/>
    </source>
</evidence>
<evidence type="ECO:0000256" key="19">
    <source>
        <dbReference type="SAM" id="Phobius"/>
    </source>
</evidence>
<evidence type="ECO:0000256" key="11">
    <source>
        <dbReference type="ARBA" id="ARBA00023034"/>
    </source>
</evidence>
<dbReference type="GO" id="GO:0005886">
    <property type="term" value="C:plasma membrane"/>
    <property type="evidence" value="ECO:0007669"/>
    <property type="project" value="UniProtKB-SubCell"/>
</dbReference>
<keyword evidence="9 19" id="KW-1133">Transmembrane helix</keyword>
<dbReference type="Proteomes" id="UP000007635">
    <property type="component" value="Chromosome III"/>
</dbReference>
<comment type="function">
    <text evidence="18">Acts as a regulator of autophagy in response to S.aureus infection by promoting activation of LC3 (MAP1LC3A, MAP1LC3B or MAP1LC3C). Acts by interacting with ATG16L1, leading to promote a functional complex between LC3 and ATG16L1 and promoting LC3 lipidation and subsequent activation of autophagy. Modulates the O-glycosylation and complex N-glycosylation steps occurring during the Golgi maturation of several proteins such as APP, BACE1, SEAP or PRNP. Inhibits APP transport to the cell surface and further shedding.</text>
</comment>
<evidence type="ECO:0000256" key="3">
    <source>
        <dbReference type="ARBA" id="ARBA00004614"/>
    </source>
</evidence>
<comment type="similarity">
    <text evidence="4">Belongs to the TMEM59 family.</text>
</comment>
<evidence type="ECO:0000256" key="1">
    <source>
        <dbReference type="ARBA" id="ARBA00004251"/>
    </source>
</evidence>
<organism evidence="21 22">
    <name type="scientific">Gasterosteus aculeatus aculeatus</name>
    <name type="common">three-spined stickleback</name>
    <dbReference type="NCBI Taxonomy" id="481459"/>
    <lineage>
        <taxon>Eukaryota</taxon>
        <taxon>Metazoa</taxon>
        <taxon>Chordata</taxon>
        <taxon>Craniata</taxon>
        <taxon>Vertebrata</taxon>
        <taxon>Euteleostomi</taxon>
        <taxon>Actinopterygii</taxon>
        <taxon>Neopterygii</taxon>
        <taxon>Teleostei</taxon>
        <taxon>Neoteleostei</taxon>
        <taxon>Acanthomorphata</taxon>
        <taxon>Eupercaria</taxon>
        <taxon>Perciformes</taxon>
        <taxon>Cottioidei</taxon>
        <taxon>Gasterosteales</taxon>
        <taxon>Gasterosteidae</taxon>
        <taxon>Gasterosteus</taxon>
    </lineage>
</organism>
<evidence type="ECO:0000256" key="20">
    <source>
        <dbReference type="SAM" id="SignalP"/>
    </source>
</evidence>
<accession>A0AAQ4RE97</accession>
<comment type="subunit">
    <text evidence="16">Interacts with ATG16L1 (via WD repeats).</text>
</comment>
<dbReference type="AlphaFoldDB" id="A0AAQ4RE97"/>
<dbReference type="GeneTree" id="ENSGT00390000008279"/>
<keyword evidence="10" id="KW-0072">Autophagy</keyword>
<dbReference type="GO" id="GO:0006914">
    <property type="term" value="P:autophagy"/>
    <property type="evidence" value="ECO:0007669"/>
    <property type="project" value="UniProtKB-KW"/>
</dbReference>
<sequence>MAHPQRFDCGLFVNLFVAFWFCRRPPFGASTNTVQSKTLCVTVSRESQSPRDSRPIKEEEGTTPCYLFGVFADKMGTLAFSVCTLGLLALFACTSTSADVFDSVLGSTSSCHKSCEMTYSLHTFPREEELYACQRGCRLFSICQFVRDGDDLNQTKSECESTCREAYSHSDEQYACNLGCQNQLPFAEQRHEQVMPVCYILGRYLPGACVSLCVALFPFQLEAMMPRIHMLYPMTLVRGFWDDVMNQAHSFITSTWTFYLQADDGKVVIFQTEPHVQFFSLFEVEKEEEPQKSFPGMSPVYKDYQRTLIQERDRDMTGDRGYDDQYNLFNCLSRNPWLPGWILTTTLILSVVVLIWICCATVATAVDQYVPAEKLSIYGDSENIMEKKLTPYPASSLLIITSKGSEEEAGPLPPKVDLSRSDV</sequence>
<keyword evidence="22" id="KW-1185">Reference proteome</keyword>
<evidence type="ECO:0000256" key="7">
    <source>
        <dbReference type="ARBA" id="ARBA00022729"/>
    </source>
</evidence>
<comment type="subcellular location">
    <subcellularLocation>
        <location evidence="1">Cell membrane</location>
        <topology evidence="1">Single-pass type I membrane protein</topology>
    </subcellularLocation>
    <subcellularLocation>
        <location evidence="3">Golgi apparatus membrane</location>
        <topology evidence="3">Single-pass type I membrane protein</topology>
    </subcellularLocation>
    <subcellularLocation>
        <location evidence="15">Late endosome membrane</location>
        <topology evidence="15">Single-pass type I membrane protein</topology>
    </subcellularLocation>
    <subcellularLocation>
        <location evidence="2">Lysosome membrane</location>
        <topology evidence="2">Single-pass type I membrane protein</topology>
    </subcellularLocation>
</comment>